<organism evidence="1">
    <name type="scientific">Swinepox virus</name>
    <name type="common">SWPV</name>
    <dbReference type="NCBI Taxonomy" id="10276"/>
    <lineage>
        <taxon>Viruses</taxon>
        <taxon>Varidnaviria</taxon>
        <taxon>Bamfordvirae</taxon>
        <taxon>Nucleocytoviricota</taxon>
        <taxon>Pokkesviricetes</taxon>
        <taxon>Chitovirales</taxon>
        <taxon>Poxviridae</taxon>
        <taxon>Chordopoxvirinae</taxon>
        <taxon>Suipoxvirus</taxon>
        <taxon>Suipoxvirus swinepox</taxon>
    </lineage>
</organism>
<evidence type="ECO:0000313" key="3">
    <source>
        <dbReference type="EMBL" id="AYN79800.1"/>
    </source>
</evidence>
<dbReference type="Pfam" id="PF06227">
    <property type="entry name" value="Poxv_Bcl-2-like"/>
    <property type="match status" value="1"/>
</dbReference>
<dbReference type="InterPro" id="IPR043018">
    <property type="entry name" value="Poxvirus_sf"/>
</dbReference>
<dbReference type="InterPro" id="IPR022819">
    <property type="entry name" value="Poxvirus_Bcl-2-like"/>
</dbReference>
<accession>A0A3G2M0K4</accession>
<dbReference type="Gene3D" id="1.10.437.20">
    <property type="entry name" value="dsDNA poxvirus"/>
    <property type="match status" value="1"/>
</dbReference>
<proteinExistence type="predicted"/>
<sequence>MNSYIVIKNSLRDYRSGRIIRKYIRKLNKDEYKHFCAVFRLNVDFSQDDKNPSRKEVIRIIDEEFNFCDLRLFYDIMTVVANHMNVASIIYSEYEDLLKKSNYKNKKINYTILDKINKYHSIDDIIFMYLHWRKKNNNTCSCGKLFKELMKYDILATKYMYNDIINTYKEGDTISISIRLKCKDDIIKHCKSSIGMFAILSSKIIDVDFDVIFFSQISIRYRLIFKKYLIQSLYLQ</sequence>
<dbReference type="EMBL" id="MG843848">
    <property type="protein sequence ID" value="AYN79799.1"/>
    <property type="molecule type" value="Genomic_DNA"/>
</dbReference>
<evidence type="ECO:0000313" key="1">
    <source>
        <dbReference type="EMBL" id="AYN79798.1"/>
    </source>
</evidence>
<reference evidence="1" key="1">
    <citation type="submission" date="2018-01" db="EMBL/GenBank/DDBJ databases">
        <title>Genetic characterization of Indian swinepox virus.</title>
        <authorList>
            <person name="Kumar A."/>
            <person name="Fyaz A."/>
            <person name="Bano R."/>
            <person name="Venkatesan G."/>
            <person name="Pandey A.B."/>
            <person name="Ramakrishnan M.A."/>
        </authorList>
    </citation>
    <scope>NUCLEOTIDE SEQUENCE</scope>
    <source>
        <strain evidence="1">SWPV/Karnal/S1/IVRI-M/2015</strain>
        <strain evidence="2">SWPV/Karnal/S2/IVRI-M/2015</strain>
        <strain evidence="3">SWPV/Karnal/S3/IVRI-M/2015</strain>
    </source>
</reference>
<gene>
    <name evidence="1" type="primary">ORF007</name>
</gene>
<organismHost>
    <name type="scientific">Sus scrofa</name>
    <name type="common">Pig</name>
    <dbReference type="NCBI Taxonomy" id="9823"/>
</organismHost>
<dbReference type="EMBL" id="MG843847">
    <property type="protein sequence ID" value="AYN79798.1"/>
    <property type="molecule type" value="Genomic_DNA"/>
</dbReference>
<protein>
    <submittedName>
        <fullName evidence="1">A52R family protein</fullName>
    </submittedName>
</protein>
<evidence type="ECO:0000313" key="2">
    <source>
        <dbReference type="EMBL" id="AYN79799.1"/>
    </source>
</evidence>
<dbReference type="EMBL" id="MG843849">
    <property type="protein sequence ID" value="AYN79800.1"/>
    <property type="molecule type" value="Genomic_DNA"/>
</dbReference>
<name>A0A3G2M0K4_SWPV</name>